<accession>A0A8H3J5D6</accession>
<name>A0A8H3J5D6_9LECA</name>
<dbReference type="OrthoDB" id="437457at2759"/>
<comment type="caution">
    <text evidence="1">The sequence shown here is derived from an EMBL/GenBank/DDBJ whole genome shotgun (WGS) entry which is preliminary data.</text>
</comment>
<dbReference type="EMBL" id="CAJPDS010000166">
    <property type="protein sequence ID" value="CAF9940874.1"/>
    <property type="molecule type" value="Genomic_DNA"/>
</dbReference>
<proteinExistence type="predicted"/>
<gene>
    <name evidence="1" type="ORF">HETSPECPRED_002665</name>
</gene>
<keyword evidence="2" id="KW-1185">Reference proteome</keyword>
<dbReference type="AlphaFoldDB" id="A0A8H3J5D6"/>
<organism evidence="1 2">
    <name type="scientific">Heterodermia speciosa</name>
    <dbReference type="NCBI Taxonomy" id="116794"/>
    <lineage>
        <taxon>Eukaryota</taxon>
        <taxon>Fungi</taxon>
        <taxon>Dikarya</taxon>
        <taxon>Ascomycota</taxon>
        <taxon>Pezizomycotina</taxon>
        <taxon>Lecanoromycetes</taxon>
        <taxon>OSLEUM clade</taxon>
        <taxon>Lecanoromycetidae</taxon>
        <taxon>Caliciales</taxon>
        <taxon>Physciaceae</taxon>
        <taxon>Heterodermia</taxon>
    </lineage>
</organism>
<evidence type="ECO:0000313" key="1">
    <source>
        <dbReference type="EMBL" id="CAF9940874.1"/>
    </source>
</evidence>
<dbReference type="Proteomes" id="UP000664521">
    <property type="component" value="Unassembled WGS sequence"/>
</dbReference>
<sequence length="164" mass="18664">MSIPNVYGVMLCATDSPGPNQNRSSFIEVSLPANHKVFSEKVTPISRKLDLPLLVHRLKTRTIGTTNPRACWLNIDPENLLAPMEWQDHVGNVVVVRADKKPLSIKDLTAFTDYVYEILSTSDPVHKEIGEPCDPRRYYKPGKFEEYMEDYPGSRNIDVDFSRV</sequence>
<protein>
    <submittedName>
        <fullName evidence="1">Uncharacterized protein</fullName>
    </submittedName>
</protein>
<reference evidence="1" key="1">
    <citation type="submission" date="2021-03" db="EMBL/GenBank/DDBJ databases">
        <authorList>
            <person name="Tagirdzhanova G."/>
        </authorList>
    </citation>
    <scope>NUCLEOTIDE SEQUENCE</scope>
</reference>
<evidence type="ECO:0000313" key="2">
    <source>
        <dbReference type="Proteomes" id="UP000664521"/>
    </source>
</evidence>